<keyword evidence="4" id="KW-1185">Reference proteome</keyword>
<dbReference type="EMBL" id="QYUO01000001">
    <property type="protein sequence ID" value="RJF99583.1"/>
    <property type="molecule type" value="Genomic_DNA"/>
</dbReference>
<dbReference type="PANTHER" id="PTHR30143:SF0">
    <property type="entry name" value="2-KETO-4-PENTENOATE HYDRATASE"/>
    <property type="match status" value="1"/>
</dbReference>
<accession>A0A3A3FUV5</accession>
<dbReference type="Proteomes" id="UP000265955">
    <property type="component" value="Unassembled WGS sequence"/>
</dbReference>
<sequence length="276" mass="30201">MLMSTQANRYAHQLLDARARAQLMPPLSAESSLSIADSYDIVRCTMDIRIAQGETPIGRKIGFTNRKIWSKYGEREPIRTPIWTPVFDATVRFTEDNRGIQSLLGATQPRIGPELVFKLGSTPAPDATMEELADCIEWMAHAFEIVICPFPGWKFEMADSIAAFGLHGSLIVGEPRMLSAASRRNLADVLANASLSLSCGDELRSAGFGSDVLGSPLHALWHLHQLLREQPQFAPMEAGEIITTGTWTDVCPIKPGETWTSAFSGVSLPGLTISFV</sequence>
<dbReference type="InterPro" id="IPR036663">
    <property type="entry name" value="Fumarylacetoacetase_C_sf"/>
</dbReference>
<dbReference type="Gene3D" id="3.90.850.10">
    <property type="entry name" value="Fumarylacetoacetase-like, C-terminal domain"/>
    <property type="match status" value="1"/>
</dbReference>
<evidence type="ECO:0000259" key="2">
    <source>
        <dbReference type="Pfam" id="PF01557"/>
    </source>
</evidence>
<comment type="caution">
    <text evidence="3">The sequence shown here is derived from an EMBL/GenBank/DDBJ whole genome shotgun (WGS) entry which is preliminary data.</text>
</comment>
<feature type="domain" description="Fumarylacetoacetase-like C-terminal" evidence="2">
    <location>
        <begin position="97"/>
        <end position="259"/>
    </location>
</feature>
<evidence type="ECO:0000313" key="3">
    <source>
        <dbReference type="EMBL" id="RJF99583.1"/>
    </source>
</evidence>
<dbReference type="PANTHER" id="PTHR30143">
    <property type="entry name" value="ACID HYDRATASE"/>
    <property type="match status" value="1"/>
</dbReference>
<keyword evidence="1" id="KW-0456">Lyase</keyword>
<dbReference type="GO" id="GO:0008684">
    <property type="term" value="F:2-oxopent-4-enoate hydratase activity"/>
    <property type="evidence" value="ECO:0007669"/>
    <property type="project" value="TreeGrafter"/>
</dbReference>
<dbReference type="OrthoDB" id="9792137at2"/>
<protein>
    <submittedName>
        <fullName evidence="3">4-oxalocrotonate decarboxylase</fullName>
    </submittedName>
</protein>
<dbReference type="Pfam" id="PF01557">
    <property type="entry name" value="FAA_hydrolase"/>
    <property type="match status" value="1"/>
</dbReference>
<gene>
    <name evidence="3" type="ORF">D3871_14390</name>
</gene>
<dbReference type="InterPro" id="IPR011234">
    <property type="entry name" value="Fumarylacetoacetase-like_C"/>
</dbReference>
<organism evidence="3 4">
    <name type="scientific">Noviherbaspirillum saxi</name>
    <dbReference type="NCBI Taxonomy" id="2320863"/>
    <lineage>
        <taxon>Bacteria</taxon>
        <taxon>Pseudomonadati</taxon>
        <taxon>Pseudomonadota</taxon>
        <taxon>Betaproteobacteria</taxon>
        <taxon>Burkholderiales</taxon>
        <taxon>Oxalobacteraceae</taxon>
        <taxon>Noviherbaspirillum</taxon>
    </lineage>
</organism>
<evidence type="ECO:0000256" key="1">
    <source>
        <dbReference type="ARBA" id="ARBA00023239"/>
    </source>
</evidence>
<dbReference type="AlphaFoldDB" id="A0A3A3FUV5"/>
<name>A0A3A3FUV5_9BURK</name>
<dbReference type="GO" id="GO:0005737">
    <property type="term" value="C:cytoplasm"/>
    <property type="evidence" value="ECO:0007669"/>
    <property type="project" value="TreeGrafter"/>
</dbReference>
<dbReference type="RefSeq" id="WP_119769520.1">
    <property type="nucleotide sequence ID" value="NZ_QYUO01000001.1"/>
</dbReference>
<dbReference type="SUPFAM" id="SSF56529">
    <property type="entry name" value="FAH"/>
    <property type="match status" value="1"/>
</dbReference>
<evidence type="ECO:0000313" key="4">
    <source>
        <dbReference type="Proteomes" id="UP000265955"/>
    </source>
</evidence>
<reference evidence="4" key="1">
    <citation type="submission" date="2018-09" db="EMBL/GenBank/DDBJ databases">
        <authorList>
            <person name="Zhu H."/>
        </authorList>
    </citation>
    <scope>NUCLEOTIDE SEQUENCE [LARGE SCALE GENOMIC DNA]</scope>
    <source>
        <strain evidence="4">K1R23-30</strain>
    </source>
</reference>
<dbReference type="InterPro" id="IPR050772">
    <property type="entry name" value="Hydratase-Decarb/MhpD_sf"/>
</dbReference>
<proteinExistence type="predicted"/>